<keyword evidence="5 15" id="KW-1003">Cell membrane</keyword>
<evidence type="ECO:0000256" key="12">
    <source>
        <dbReference type="ARBA" id="ARBA00023225"/>
    </source>
</evidence>
<evidence type="ECO:0000256" key="15">
    <source>
        <dbReference type="RuleBase" id="RU362071"/>
    </source>
</evidence>
<keyword evidence="17" id="KW-0282">Flagellum</keyword>
<dbReference type="GO" id="GO:0005886">
    <property type="term" value="C:plasma membrane"/>
    <property type="evidence" value="ECO:0007669"/>
    <property type="project" value="UniProtKB-SubCell"/>
</dbReference>
<evidence type="ECO:0000256" key="16">
    <source>
        <dbReference type="SAM" id="MobiDB-lite"/>
    </source>
</evidence>
<keyword evidence="12" id="KW-1006">Bacterial flagellum protein export</keyword>
<feature type="transmembrane region" description="Helical" evidence="15">
    <location>
        <begin position="77"/>
        <end position="97"/>
    </location>
</feature>
<dbReference type="GO" id="GO:0009425">
    <property type="term" value="C:bacterial-type flagellum basal body"/>
    <property type="evidence" value="ECO:0007669"/>
    <property type="project" value="UniProtKB-SubCell"/>
</dbReference>
<evidence type="ECO:0000256" key="6">
    <source>
        <dbReference type="ARBA" id="ARBA00022692"/>
    </source>
</evidence>
<evidence type="ECO:0000256" key="5">
    <source>
        <dbReference type="ARBA" id="ARBA00022475"/>
    </source>
</evidence>
<feature type="transmembrane region" description="Helical" evidence="15">
    <location>
        <begin position="212"/>
        <end position="240"/>
    </location>
</feature>
<comment type="similarity">
    <text evidence="3">Belongs to the type III secretion exporter family.</text>
</comment>
<comment type="function">
    <text evidence="1 15">Role in flagellar biosynthesis.</text>
</comment>
<dbReference type="InterPro" id="IPR002010">
    <property type="entry name" value="T3SS_IM_R"/>
</dbReference>
<dbReference type="Pfam" id="PF01311">
    <property type="entry name" value="Bac_export_1"/>
    <property type="match status" value="1"/>
</dbReference>
<dbReference type="InterPro" id="IPR029025">
    <property type="entry name" value="T3SS_substrate_exporter_C"/>
</dbReference>
<gene>
    <name evidence="17" type="ORF">GGR13_000549</name>
</gene>
<dbReference type="Gene3D" id="3.40.1690.10">
    <property type="entry name" value="secretion proteins EscU"/>
    <property type="match status" value="1"/>
</dbReference>
<evidence type="ECO:0000256" key="4">
    <source>
        <dbReference type="ARBA" id="ARBA00022448"/>
    </source>
</evidence>
<feature type="transmembrane region" description="Helical" evidence="15">
    <location>
        <begin position="289"/>
        <end position="310"/>
    </location>
</feature>
<dbReference type="NCBIfam" id="TIGR00328">
    <property type="entry name" value="flhB"/>
    <property type="match status" value="1"/>
</dbReference>
<dbReference type="SUPFAM" id="SSF160544">
    <property type="entry name" value="EscU C-terminal domain-like"/>
    <property type="match status" value="1"/>
</dbReference>
<evidence type="ECO:0000313" key="17">
    <source>
        <dbReference type="EMBL" id="MBB5744977.1"/>
    </source>
</evidence>
<dbReference type="InterPro" id="IPR006135">
    <property type="entry name" value="T3SS_substrate_exporter"/>
</dbReference>
<feature type="transmembrane region" description="Helical" evidence="15">
    <location>
        <begin position="179"/>
        <end position="200"/>
    </location>
</feature>
<evidence type="ECO:0000256" key="10">
    <source>
        <dbReference type="ARBA" id="ARBA00023136"/>
    </source>
</evidence>
<organism evidence="17 18">
    <name type="scientific">Brevundimonas variabilis</name>
    <dbReference type="NCBI Taxonomy" id="74312"/>
    <lineage>
        <taxon>Bacteria</taxon>
        <taxon>Pseudomonadati</taxon>
        <taxon>Pseudomonadota</taxon>
        <taxon>Alphaproteobacteria</taxon>
        <taxon>Caulobacterales</taxon>
        <taxon>Caulobacteraceae</taxon>
        <taxon>Brevundimonas</taxon>
    </lineage>
</organism>
<feature type="transmembrane region" description="Helical" evidence="15">
    <location>
        <begin position="401"/>
        <end position="422"/>
    </location>
</feature>
<feature type="transmembrane region" description="Helical" evidence="15">
    <location>
        <begin position="144"/>
        <end position="167"/>
    </location>
</feature>
<evidence type="ECO:0000256" key="8">
    <source>
        <dbReference type="ARBA" id="ARBA00022927"/>
    </source>
</evidence>
<evidence type="ECO:0000256" key="3">
    <source>
        <dbReference type="ARBA" id="ARBA00010690"/>
    </source>
</evidence>
<dbReference type="NCBIfam" id="TIGR01400">
    <property type="entry name" value="fliR"/>
    <property type="match status" value="1"/>
</dbReference>
<dbReference type="GO" id="GO:0006605">
    <property type="term" value="P:protein targeting"/>
    <property type="evidence" value="ECO:0007669"/>
    <property type="project" value="UniProtKB-UniRule"/>
</dbReference>
<evidence type="ECO:0000256" key="7">
    <source>
        <dbReference type="ARBA" id="ARBA00022795"/>
    </source>
</evidence>
<evidence type="ECO:0000256" key="13">
    <source>
        <dbReference type="ARBA" id="ARBA00025078"/>
    </source>
</evidence>
<feature type="transmembrane region" description="Helical" evidence="15">
    <location>
        <begin position="447"/>
        <end position="469"/>
    </location>
</feature>
<protein>
    <recommendedName>
        <fullName evidence="14 15">Flagellar biosynthetic protein FliR</fullName>
    </recommendedName>
</protein>
<keyword evidence="7" id="KW-1005">Bacterial flagellum biogenesis</keyword>
<evidence type="ECO:0000256" key="14">
    <source>
        <dbReference type="NCBIfam" id="TIGR01400"/>
    </source>
</evidence>
<keyword evidence="17" id="KW-0966">Cell projection</keyword>
<dbReference type="InterPro" id="IPR006136">
    <property type="entry name" value="FlhB"/>
</dbReference>
<feature type="transmembrane region" description="Helical" evidence="15">
    <location>
        <begin position="42"/>
        <end position="62"/>
    </location>
</feature>
<keyword evidence="17" id="KW-0969">Cilium</keyword>
<dbReference type="InterPro" id="IPR006303">
    <property type="entry name" value="FliR"/>
</dbReference>
<dbReference type="GO" id="GO:0009306">
    <property type="term" value="P:protein secretion"/>
    <property type="evidence" value="ECO:0007669"/>
    <property type="project" value="InterPro"/>
</dbReference>
<feature type="transmembrane region" description="Helical" evidence="15">
    <location>
        <begin position="118"/>
        <end position="138"/>
    </location>
</feature>
<dbReference type="EMBL" id="JACHOR010000001">
    <property type="protein sequence ID" value="MBB5744977.1"/>
    <property type="molecule type" value="Genomic_DNA"/>
</dbReference>
<dbReference type="Pfam" id="PF01312">
    <property type="entry name" value="Bac_export_2"/>
    <property type="match status" value="1"/>
</dbReference>
<evidence type="ECO:0000256" key="9">
    <source>
        <dbReference type="ARBA" id="ARBA00022989"/>
    </source>
</evidence>
<proteinExistence type="inferred from homology"/>
<dbReference type="Proteomes" id="UP000545037">
    <property type="component" value="Unassembled WGS sequence"/>
</dbReference>
<keyword evidence="18" id="KW-1185">Reference proteome</keyword>
<keyword evidence="9 15" id="KW-1133">Transmembrane helix</keyword>
<feature type="region of interest" description="Disordered" evidence="16">
    <location>
        <begin position="260"/>
        <end position="282"/>
    </location>
</feature>
<sequence length="613" mass="65541">MEPYATADQVWAGGLIFARIGAILLSLPGIGESYVPARIRLALALVVSLALWPVIGAALPALPETVGSMVGWILREVITGLAIGALLRMFTSALAVAGEIVSLQTTLSFAQTTNPLQAAPGTTIAAFLMLLGTVLIFATNTHHLFIAGLVGSYTLVSPAQPLIAADFTEMAIRTVGDAFMLGVQLSAPVIVFALIFNLASGLVGRVMPQFQIFFAAAPLSVILGLSVFALSLGVLGTVFIDRYRAMARVFAAGAALAEKPDPESQTEEASQRKLDEARKKGDVAKSPDVAQALSLMGATAVIVFGGSYFANQMAKDLLPFIASPHAMIGGLEAGAGVELAGIALWAMAPCLGAVMLATIIGGVSGNVGQSGLIFSAENLKPKWSKVNPIAGFKRIFGPDGLMQFGQTLAKLIAVGVICWMVLKPHLREFENMAAMSPATILPLARDMMIALMSATLVFLGLTAGGDYLWQRIRFAKRQRMTKEEVKEDYKQTEGDPHIKAKLRQIRMQRSRQRMMQNVPKATVIVTNPTHYSVALRYEPDQGDAAPVCVAKGVDALALRIREVARDAKVPIVENVPLARALYAAVDIDETIPREHFDAAAKVIGFVMQKRKRR</sequence>
<accession>A0A7W9CGX4</accession>
<reference evidence="17 18" key="1">
    <citation type="submission" date="2020-08" db="EMBL/GenBank/DDBJ databases">
        <title>Genomic Encyclopedia of Type Strains, Phase IV (KMG-IV): sequencing the most valuable type-strain genomes for metagenomic binning, comparative biology and taxonomic classification.</title>
        <authorList>
            <person name="Goeker M."/>
        </authorList>
    </citation>
    <scope>NUCLEOTIDE SEQUENCE [LARGE SCALE GENOMIC DNA]</scope>
    <source>
        <strain evidence="17 18">DSM 4737</strain>
    </source>
</reference>
<comment type="function">
    <text evidence="13">Required for formation of the rod structure in the basal body of the flagellar apparatus. Together with FliI and FliH, may constitute the export apparatus of flagellin.</text>
</comment>
<dbReference type="GO" id="GO:0044780">
    <property type="term" value="P:bacterial-type flagellum assembly"/>
    <property type="evidence" value="ECO:0007669"/>
    <property type="project" value="UniProtKB-UniRule"/>
</dbReference>
<keyword evidence="11 15" id="KW-0975">Bacterial flagellum</keyword>
<feature type="compositionally biased region" description="Basic and acidic residues" evidence="16">
    <location>
        <begin position="269"/>
        <end position="282"/>
    </location>
</feature>
<dbReference type="AlphaFoldDB" id="A0A7W9CGX4"/>
<keyword evidence="6 15" id="KW-0812">Transmembrane</keyword>
<feature type="transmembrane region" description="Helical" evidence="15">
    <location>
        <begin position="12"/>
        <end position="30"/>
    </location>
</feature>
<keyword evidence="10 15" id="KW-0472">Membrane</keyword>
<dbReference type="Gene3D" id="6.10.250.2080">
    <property type="match status" value="1"/>
</dbReference>
<comment type="caution">
    <text evidence="17">The sequence shown here is derived from an EMBL/GenBank/DDBJ whole genome shotgun (WGS) entry which is preliminary data.</text>
</comment>
<comment type="subcellular location">
    <subcellularLocation>
        <location evidence="15">Cell membrane</location>
        <topology evidence="15">Multi-pass membrane protein</topology>
    </subcellularLocation>
    <subcellularLocation>
        <location evidence="15">Bacterial flagellum basal body</location>
    </subcellularLocation>
</comment>
<dbReference type="PRINTS" id="PR00950">
    <property type="entry name" value="TYPE3IMSPROT"/>
</dbReference>
<name>A0A7W9CGX4_9CAUL</name>
<keyword evidence="4" id="KW-0813">Transport</keyword>
<evidence type="ECO:0000256" key="11">
    <source>
        <dbReference type="ARBA" id="ARBA00023143"/>
    </source>
</evidence>
<dbReference type="PANTHER" id="PTHR30531:SF12">
    <property type="entry name" value="FLAGELLAR BIOSYNTHETIC PROTEIN FLHB"/>
    <property type="match status" value="1"/>
</dbReference>
<evidence type="ECO:0000256" key="1">
    <source>
        <dbReference type="ARBA" id="ARBA00002578"/>
    </source>
</evidence>
<comment type="similarity">
    <text evidence="2 15">Belongs to the FliR/MopE/SpaR family.</text>
</comment>
<feature type="transmembrane region" description="Helical" evidence="15">
    <location>
        <begin position="342"/>
        <end position="363"/>
    </location>
</feature>
<dbReference type="PANTHER" id="PTHR30531">
    <property type="entry name" value="FLAGELLAR BIOSYNTHETIC PROTEIN FLHB"/>
    <property type="match status" value="1"/>
</dbReference>
<keyword evidence="8" id="KW-0653">Protein transport</keyword>
<evidence type="ECO:0000256" key="2">
    <source>
        <dbReference type="ARBA" id="ARBA00009772"/>
    </source>
</evidence>
<evidence type="ECO:0000313" key="18">
    <source>
        <dbReference type="Proteomes" id="UP000545037"/>
    </source>
</evidence>